<sequence length="155" mass="16537">MADDPANPVQIGGPPSAKRPLVVSCSPGQILLLIHLVIAIIVGIIGATENRLNSVLGNQQHRDVALAFTIIGCVSSLSAIVLVLVVLFLRVSKRHILGIVLLSLVLFSLICFAISTGVSYIEVQMYSGAWLLSAAWVSLLGSVMAIFVYLSERDK</sequence>
<dbReference type="Proteomes" id="UP000054324">
    <property type="component" value="Unassembled WGS sequence"/>
</dbReference>
<name>A0A074ZUD0_OPIVI</name>
<feature type="transmembrane region" description="Helical" evidence="1">
    <location>
        <begin position="65"/>
        <end position="89"/>
    </location>
</feature>
<dbReference type="AlphaFoldDB" id="A0A074ZUD0"/>
<dbReference type="RefSeq" id="XP_009169252.1">
    <property type="nucleotide sequence ID" value="XM_009170988.1"/>
</dbReference>
<proteinExistence type="predicted"/>
<protein>
    <recommendedName>
        <fullName evidence="4">Transmembrane protein</fullName>
    </recommendedName>
</protein>
<keyword evidence="1" id="KW-1133">Transmembrane helix</keyword>
<evidence type="ECO:0000313" key="2">
    <source>
        <dbReference type="EMBL" id="KER27000.1"/>
    </source>
</evidence>
<keyword evidence="3" id="KW-1185">Reference proteome</keyword>
<feature type="transmembrane region" description="Helical" evidence="1">
    <location>
        <begin position="127"/>
        <end position="150"/>
    </location>
</feature>
<evidence type="ECO:0000256" key="1">
    <source>
        <dbReference type="SAM" id="Phobius"/>
    </source>
</evidence>
<organism evidence="2 3">
    <name type="scientific">Opisthorchis viverrini</name>
    <name type="common">Southeast Asian liver fluke</name>
    <dbReference type="NCBI Taxonomy" id="6198"/>
    <lineage>
        <taxon>Eukaryota</taxon>
        <taxon>Metazoa</taxon>
        <taxon>Spiralia</taxon>
        <taxon>Lophotrochozoa</taxon>
        <taxon>Platyhelminthes</taxon>
        <taxon>Trematoda</taxon>
        <taxon>Digenea</taxon>
        <taxon>Opisthorchiida</taxon>
        <taxon>Opisthorchiata</taxon>
        <taxon>Opisthorchiidae</taxon>
        <taxon>Opisthorchis</taxon>
    </lineage>
</organism>
<evidence type="ECO:0008006" key="4">
    <source>
        <dbReference type="Google" id="ProtNLM"/>
    </source>
</evidence>
<dbReference type="KEGG" id="ovi:T265_13886"/>
<keyword evidence="1" id="KW-0812">Transmembrane</keyword>
<evidence type="ECO:0000313" key="3">
    <source>
        <dbReference type="Proteomes" id="UP000054324"/>
    </source>
</evidence>
<accession>A0A074ZUD0</accession>
<feature type="transmembrane region" description="Helical" evidence="1">
    <location>
        <begin position="96"/>
        <end position="121"/>
    </location>
</feature>
<dbReference type="EMBL" id="KL596733">
    <property type="protein sequence ID" value="KER27000.1"/>
    <property type="molecule type" value="Genomic_DNA"/>
</dbReference>
<feature type="transmembrane region" description="Helical" evidence="1">
    <location>
        <begin position="21"/>
        <end position="45"/>
    </location>
</feature>
<reference evidence="2 3" key="1">
    <citation type="submission" date="2013-11" db="EMBL/GenBank/DDBJ databases">
        <title>Opisthorchis viverrini - life in the bile duct.</title>
        <authorList>
            <person name="Young N.D."/>
            <person name="Nagarajan N."/>
            <person name="Lin S.J."/>
            <person name="Korhonen P.K."/>
            <person name="Jex A.R."/>
            <person name="Hall R.S."/>
            <person name="Safavi-Hemami H."/>
            <person name="Kaewkong W."/>
            <person name="Bertrand D."/>
            <person name="Gao S."/>
            <person name="Seet Q."/>
            <person name="Wongkham S."/>
            <person name="Teh B.T."/>
            <person name="Wongkham C."/>
            <person name="Intapan P.M."/>
            <person name="Maleewong W."/>
            <person name="Yang X."/>
            <person name="Hu M."/>
            <person name="Wang Z."/>
            <person name="Hofmann A."/>
            <person name="Sternberg P.W."/>
            <person name="Tan P."/>
            <person name="Wang J."/>
            <person name="Gasser R.B."/>
        </authorList>
    </citation>
    <scope>NUCLEOTIDE SEQUENCE [LARGE SCALE GENOMIC DNA]</scope>
</reference>
<dbReference type="CTD" id="20328053"/>
<keyword evidence="1" id="KW-0472">Membrane</keyword>
<gene>
    <name evidence="2" type="ORF">T265_13886</name>
</gene>
<dbReference type="GeneID" id="20328053"/>